<keyword evidence="1" id="KW-0812">Transmembrane</keyword>
<feature type="transmembrane region" description="Helical" evidence="1">
    <location>
        <begin position="27"/>
        <end position="47"/>
    </location>
</feature>
<name>A0AA95HI65_9GAMM</name>
<keyword evidence="1" id="KW-1133">Transmembrane helix</keyword>
<dbReference type="Proteomes" id="UP001301326">
    <property type="component" value="Chromosome"/>
</dbReference>
<dbReference type="AlphaFoldDB" id="A0AA95HI65"/>
<gene>
    <name evidence="2" type="ORF">QJT81_10875</name>
</gene>
<organism evidence="2">
    <name type="scientific">Candidatus Thiothrix putei</name>
    <dbReference type="NCBI Taxonomy" id="3080811"/>
    <lineage>
        <taxon>Bacteria</taxon>
        <taxon>Pseudomonadati</taxon>
        <taxon>Pseudomonadota</taxon>
        <taxon>Gammaproteobacteria</taxon>
        <taxon>Thiotrichales</taxon>
        <taxon>Thiotrichaceae</taxon>
        <taxon>Thiothrix</taxon>
    </lineage>
</organism>
<keyword evidence="1" id="KW-0472">Membrane</keyword>
<evidence type="ECO:0000256" key="1">
    <source>
        <dbReference type="SAM" id="Phobius"/>
    </source>
</evidence>
<sequence length="51" mass="5604">MADLLGDGLLMVLDFVIPEAEYTEVLLLHPVVTFAVIALLVVMVITIQLNH</sequence>
<reference evidence="2" key="2">
    <citation type="submission" date="2023-04" db="EMBL/GenBank/DDBJ databases">
        <authorList>
            <person name="Beletskiy A.V."/>
            <person name="Mardanov A.V."/>
            <person name="Ravin N.V."/>
        </authorList>
    </citation>
    <scope>NUCLEOTIDE SEQUENCE</scope>
    <source>
        <strain evidence="2">GKL-02</strain>
    </source>
</reference>
<accession>A0AA95HI65</accession>
<proteinExistence type="predicted"/>
<reference evidence="2" key="1">
    <citation type="journal article" date="2023" name="Int. J. Mol. Sci.">
        <title>Metagenomics Revealed a New Genus 'Candidatus Thiocaldithrix dubininis' gen. nov., sp. nov. and a New Species 'Candidatus Thiothrix putei' sp. nov. in the Family Thiotrichaceae, Some Members of Which Have Traits of Both Na+- and H+-Motive Energetics.</title>
        <authorList>
            <person name="Ravin N.V."/>
            <person name="Muntyan M.S."/>
            <person name="Smolyakov D.D."/>
            <person name="Rudenko T.S."/>
            <person name="Beletsky A.V."/>
            <person name="Mardanov A.V."/>
            <person name="Grabovich M.Y."/>
        </authorList>
    </citation>
    <scope>NUCLEOTIDE SEQUENCE</scope>
    <source>
        <strain evidence="2">GKL-02</strain>
    </source>
</reference>
<protein>
    <submittedName>
        <fullName evidence="2">Uncharacterized protein</fullName>
    </submittedName>
</protein>
<dbReference type="KEGG" id="tput:QJT81_10875"/>
<dbReference type="EMBL" id="CP124756">
    <property type="protein sequence ID" value="WGZ96430.1"/>
    <property type="molecule type" value="Genomic_DNA"/>
</dbReference>
<evidence type="ECO:0000313" key="2">
    <source>
        <dbReference type="EMBL" id="WGZ96430.1"/>
    </source>
</evidence>